<evidence type="ECO:0000259" key="10">
    <source>
        <dbReference type="Pfam" id="PF11788"/>
    </source>
</evidence>
<feature type="domain" description="Large ribosomal subunit protein mL46 N-terminal" evidence="10">
    <location>
        <begin position="32"/>
        <end position="135"/>
    </location>
</feature>
<keyword evidence="3" id="KW-0809">Transit peptide</keyword>
<keyword evidence="5" id="KW-0496">Mitochondrion</keyword>
<evidence type="ECO:0000256" key="4">
    <source>
        <dbReference type="ARBA" id="ARBA00022980"/>
    </source>
</evidence>
<keyword evidence="6" id="KW-0687">Ribonucleoprotein</keyword>
<evidence type="ECO:0000313" key="12">
    <source>
        <dbReference type="Proteomes" id="UP000008063"/>
    </source>
</evidence>
<reference evidence="12" key="1">
    <citation type="journal article" date="2011" name="Science">
        <title>The plant cell wall-decomposing machinery underlies the functional diversity of forest fungi.</title>
        <authorList>
            <person name="Eastwood D.C."/>
            <person name="Floudas D."/>
            <person name="Binder M."/>
            <person name="Majcherczyk A."/>
            <person name="Schneider P."/>
            <person name="Aerts A."/>
            <person name="Asiegbu F.O."/>
            <person name="Baker S.E."/>
            <person name="Barry K."/>
            <person name="Bendiksby M."/>
            <person name="Blumentritt M."/>
            <person name="Coutinho P.M."/>
            <person name="Cullen D."/>
            <person name="de Vries R.P."/>
            <person name="Gathman A."/>
            <person name="Goodell B."/>
            <person name="Henrissat B."/>
            <person name="Ihrmark K."/>
            <person name="Kauserud H."/>
            <person name="Kohler A."/>
            <person name="LaButti K."/>
            <person name="Lapidus A."/>
            <person name="Lavin J.L."/>
            <person name="Lee Y.-H."/>
            <person name="Lindquist E."/>
            <person name="Lilly W."/>
            <person name="Lucas S."/>
            <person name="Morin E."/>
            <person name="Murat C."/>
            <person name="Oguiza J.A."/>
            <person name="Park J."/>
            <person name="Pisabarro A.G."/>
            <person name="Riley R."/>
            <person name="Rosling A."/>
            <person name="Salamov A."/>
            <person name="Schmidt O."/>
            <person name="Schmutz J."/>
            <person name="Skrede I."/>
            <person name="Stenlid J."/>
            <person name="Wiebenga A."/>
            <person name="Xie X."/>
            <person name="Kuees U."/>
            <person name="Hibbett D.S."/>
            <person name="Hoffmeister D."/>
            <person name="Hoegberg N."/>
            <person name="Martin F."/>
            <person name="Grigoriev I.V."/>
            <person name="Watkinson S.C."/>
        </authorList>
    </citation>
    <scope>NUCLEOTIDE SEQUENCE [LARGE SCALE GENOMIC DNA]</scope>
    <source>
        <strain evidence="12">strain S7.3</strain>
    </source>
</reference>
<evidence type="ECO:0000259" key="9">
    <source>
        <dbReference type="Pfam" id="PF00293"/>
    </source>
</evidence>
<dbReference type="GO" id="GO:0005762">
    <property type="term" value="C:mitochondrial large ribosomal subunit"/>
    <property type="evidence" value="ECO:0007669"/>
    <property type="project" value="TreeGrafter"/>
</dbReference>
<accession>F8Q6B7</accession>
<evidence type="ECO:0000256" key="3">
    <source>
        <dbReference type="ARBA" id="ARBA00022946"/>
    </source>
</evidence>
<dbReference type="Pfam" id="PF11788">
    <property type="entry name" value="MRP-L46"/>
    <property type="match status" value="1"/>
</dbReference>
<evidence type="ECO:0000256" key="7">
    <source>
        <dbReference type="ARBA" id="ARBA00035190"/>
    </source>
</evidence>
<dbReference type="Proteomes" id="UP000008063">
    <property type="component" value="Unassembled WGS sequence"/>
</dbReference>
<protein>
    <recommendedName>
        <fullName evidence="7">Large ribosomal subunit protein mL46</fullName>
    </recommendedName>
</protein>
<evidence type="ECO:0000256" key="1">
    <source>
        <dbReference type="ARBA" id="ARBA00004173"/>
    </source>
</evidence>
<evidence type="ECO:0000256" key="2">
    <source>
        <dbReference type="ARBA" id="ARBA00009070"/>
    </source>
</evidence>
<evidence type="ECO:0000256" key="6">
    <source>
        <dbReference type="ARBA" id="ARBA00023274"/>
    </source>
</evidence>
<dbReference type="OMA" id="EKWDLYA"/>
<keyword evidence="12" id="KW-1185">Reference proteome</keyword>
<comment type="subcellular location">
    <subcellularLocation>
        <location evidence="1">Mitochondrion</location>
    </subcellularLocation>
</comment>
<dbReference type="AlphaFoldDB" id="F8Q6B7"/>
<dbReference type="STRING" id="936435.F8Q6B7"/>
<dbReference type="EMBL" id="GL945484">
    <property type="protein sequence ID" value="EGN96155.1"/>
    <property type="molecule type" value="Genomic_DNA"/>
</dbReference>
<dbReference type="InterPro" id="IPR015797">
    <property type="entry name" value="NUDIX_hydrolase-like_dom_sf"/>
</dbReference>
<dbReference type="HOGENOM" id="CLU_040204_0_0_1"/>
<dbReference type="FunCoup" id="F8Q6B7">
    <property type="interactions" value="57"/>
</dbReference>
<gene>
    <name evidence="11" type="ORF">SERLA73DRAFT_124994</name>
</gene>
<dbReference type="GO" id="GO:0003735">
    <property type="term" value="F:structural constituent of ribosome"/>
    <property type="evidence" value="ECO:0007669"/>
    <property type="project" value="InterPro"/>
</dbReference>
<sequence length="252" mass="28782">MFSRTVLSPCNRPPKEFSETTSRPIKPSRPIVNAAVILNRSPIITRTPTPFERAYYAYQSRIHRALHNPFPYEFYFKQGSPLEARFNIEERRRERKAFGAPFGMDTAEQSESATLAEASLRDEDEETMPRVHEADTKQDLKSLDRRGQRNLYLMLLKNESGKDVWRFPQGGVEKGELLHQAANRDLEAECGSHMDTWIVSRNPIGVYHPSSVAEPSSKAVVFFYKAHIMAGQARPDPKRVLDFAWLTKGGDI</sequence>
<dbReference type="Gene3D" id="3.90.79.10">
    <property type="entry name" value="Nucleoside Triphosphate Pyrophosphohydrolase"/>
    <property type="match status" value="1"/>
</dbReference>
<keyword evidence="4" id="KW-0689">Ribosomal protein</keyword>
<feature type="domain" description="Nudix hydrolase" evidence="9">
    <location>
        <begin position="148"/>
        <end position="246"/>
    </location>
</feature>
<dbReference type="SUPFAM" id="SSF55811">
    <property type="entry name" value="Nudix"/>
    <property type="match status" value="1"/>
</dbReference>
<proteinExistence type="inferred from homology"/>
<dbReference type="InterPro" id="IPR040008">
    <property type="entry name" value="Ribosomal_mL46"/>
</dbReference>
<dbReference type="PANTHER" id="PTHR13124">
    <property type="entry name" value="39S RIBOSOMAL PROTEIN L46, MITOCHONDRIAL PRECURSOR-RELATED"/>
    <property type="match status" value="1"/>
</dbReference>
<dbReference type="InterPro" id="IPR021757">
    <property type="entry name" value="Ribosomal_mL46_N"/>
</dbReference>
<evidence type="ECO:0000256" key="5">
    <source>
        <dbReference type="ARBA" id="ARBA00023128"/>
    </source>
</evidence>
<dbReference type="PANTHER" id="PTHR13124:SF12">
    <property type="entry name" value="LARGE RIBOSOMAL SUBUNIT PROTEIN ML46"/>
    <property type="match status" value="1"/>
</dbReference>
<feature type="region of interest" description="Disordered" evidence="8">
    <location>
        <begin position="1"/>
        <end position="25"/>
    </location>
</feature>
<dbReference type="InParanoid" id="F8Q6B7"/>
<name>F8Q6B7_SERL3</name>
<dbReference type="InterPro" id="IPR033650">
    <property type="entry name" value="Ribosomal_mL46_NUDIX"/>
</dbReference>
<evidence type="ECO:0000313" key="11">
    <source>
        <dbReference type="EMBL" id="EGN96155.1"/>
    </source>
</evidence>
<dbReference type="OrthoDB" id="414075at2759"/>
<dbReference type="InterPro" id="IPR000086">
    <property type="entry name" value="NUDIX_hydrolase_dom"/>
</dbReference>
<comment type="similarity">
    <text evidence="2">Belongs to the mitochondrion-specific ribosomal protein mL46 family.</text>
</comment>
<evidence type="ECO:0000256" key="8">
    <source>
        <dbReference type="SAM" id="MobiDB-lite"/>
    </source>
</evidence>
<dbReference type="Pfam" id="PF00293">
    <property type="entry name" value="NUDIX"/>
    <property type="match status" value="1"/>
</dbReference>
<organism evidence="12">
    <name type="scientific">Serpula lacrymans var. lacrymans (strain S7.3)</name>
    <name type="common">Dry rot fungus</name>
    <dbReference type="NCBI Taxonomy" id="936435"/>
    <lineage>
        <taxon>Eukaryota</taxon>
        <taxon>Fungi</taxon>
        <taxon>Dikarya</taxon>
        <taxon>Basidiomycota</taxon>
        <taxon>Agaricomycotina</taxon>
        <taxon>Agaricomycetes</taxon>
        <taxon>Agaricomycetidae</taxon>
        <taxon>Boletales</taxon>
        <taxon>Coniophorineae</taxon>
        <taxon>Serpulaceae</taxon>
        <taxon>Serpula</taxon>
    </lineage>
</organism>
<dbReference type="CDD" id="cd04661">
    <property type="entry name" value="NUDIX_MRP_L46"/>
    <property type="match status" value="1"/>
</dbReference>